<dbReference type="EMBL" id="CP011371">
    <property type="protein sequence ID" value="AKJ27252.1"/>
    <property type="molecule type" value="Genomic_DNA"/>
</dbReference>
<comment type="similarity">
    <text evidence="2">Belongs to the 5-formyltetrahydrofolate cyclo-ligase family.</text>
</comment>
<reference evidence="3 4" key="1">
    <citation type="submission" date="2015-05" db="EMBL/GenBank/DDBJ databases">
        <authorList>
            <person name="Tang B."/>
            <person name="Yu Y."/>
        </authorList>
    </citation>
    <scope>NUCLEOTIDE SEQUENCE [LARGE SCALE GENOMIC DNA]</scope>
    <source>
        <strain evidence="3 4">DSM 7029</strain>
    </source>
</reference>
<dbReference type="Gene3D" id="3.40.50.10420">
    <property type="entry name" value="NagB/RpiA/CoA transferase-like"/>
    <property type="match status" value="1"/>
</dbReference>
<feature type="binding site" evidence="1">
    <location>
        <begin position="13"/>
        <end position="17"/>
    </location>
    <ligand>
        <name>ATP</name>
        <dbReference type="ChEBI" id="CHEBI:30616"/>
    </ligand>
</feature>
<dbReference type="AlphaFoldDB" id="A0A0G3BD20"/>
<dbReference type="PIRSF" id="PIRSF006806">
    <property type="entry name" value="FTHF_cligase"/>
    <property type="match status" value="1"/>
</dbReference>
<feature type="binding site" evidence="1">
    <location>
        <position position="69"/>
    </location>
    <ligand>
        <name>substrate</name>
    </ligand>
</feature>
<organism evidence="3 4">
    <name type="scientific">Caldimonas brevitalea</name>
    <dbReference type="NCBI Taxonomy" id="413882"/>
    <lineage>
        <taxon>Bacteria</taxon>
        <taxon>Pseudomonadati</taxon>
        <taxon>Pseudomonadota</taxon>
        <taxon>Betaproteobacteria</taxon>
        <taxon>Burkholderiales</taxon>
        <taxon>Sphaerotilaceae</taxon>
        <taxon>Caldimonas</taxon>
    </lineage>
</organism>
<keyword evidence="2" id="KW-0460">Magnesium</keyword>
<dbReference type="GO" id="GO:0005524">
    <property type="term" value="F:ATP binding"/>
    <property type="evidence" value="ECO:0007669"/>
    <property type="project" value="UniProtKB-KW"/>
</dbReference>
<dbReference type="PATRIC" id="fig|413882.6.peg.595"/>
<proteinExistence type="inferred from homology"/>
<dbReference type="STRING" id="413882.AAW51_0561"/>
<keyword evidence="2" id="KW-0479">Metal-binding</keyword>
<evidence type="ECO:0000256" key="1">
    <source>
        <dbReference type="PIRSR" id="PIRSR006806-1"/>
    </source>
</evidence>
<dbReference type="GO" id="GO:0030272">
    <property type="term" value="F:5-formyltetrahydrofolate cyclo-ligase activity"/>
    <property type="evidence" value="ECO:0007669"/>
    <property type="project" value="UniProtKB-EC"/>
</dbReference>
<dbReference type="RefSeq" id="WP_053013277.1">
    <property type="nucleotide sequence ID" value="NZ_CP011371.1"/>
</dbReference>
<accession>A0A0G3BD20</accession>
<evidence type="ECO:0000313" key="4">
    <source>
        <dbReference type="Proteomes" id="UP000035352"/>
    </source>
</evidence>
<dbReference type="Proteomes" id="UP000035352">
    <property type="component" value="Chromosome"/>
</dbReference>
<dbReference type="EC" id="6.3.3.2" evidence="2"/>
<name>A0A0G3BD20_9BURK</name>
<keyword evidence="1 2" id="KW-0067">ATP-binding</keyword>
<sequence length="198" mass="21835">MAWTAPPANISDRAALRRHLLAERERWAAELAAASGWQAVHEALSEHLRQVLLMLEPELLGVYWPIRSEFNAAVSLPADTRFTSLPLALPWARRQPREMEYRRWDGKPPVQTDECGIPSAAGAAVVPDVVLAPCVGYTDEGVRLGYGGGYFDRWLARHPHVTAVGIAWAGSRVTFEPEPHDVPLMLVVTEEGVVTPGE</sequence>
<keyword evidence="4" id="KW-1185">Reference proteome</keyword>
<comment type="cofactor">
    <cofactor evidence="2">
        <name>Mg(2+)</name>
        <dbReference type="ChEBI" id="CHEBI:18420"/>
    </cofactor>
</comment>
<dbReference type="SUPFAM" id="SSF100950">
    <property type="entry name" value="NagB/RpiA/CoA transferase-like"/>
    <property type="match status" value="1"/>
</dbReference>
<evidence type="ECO:0000256" key="2">
    <source>
        <dbReference type="RuleBase" id="RU361279"/>
    </source>
</evidence>
<dbReference type="Pfam" id="PF01812">
    <property type="entry name" value="5-FTHF_cyc-lig"/>
    <property type="match status" value="1"/>
</dbReference>
<dbReference type="InterPro" id="IPR002698">
    <property type="entry name" value="FTHF_cligase"/>
</dbReference>
<dbReference type="KEGG" id="pbh:AAW51_0561"/>
<evidence type="ECO:0000313" key="3">
    <source>
        <dbReference type="EMBL" id="AKJ27252.1"/>
    </source>
</evidence>
<comment type="catalytic activity">
    <reaction evidence="2">
        <text>(6S)-5-formyl-5,6,7,8-tetrahydrofolate + ATP = (6R)-5,10-methenyltetrahydrofolate + ADP + phosphate</text>
        <dbReference type="Rhea" id="RHEA:10488"/>
        <dbReference type="ChEBI" id="CHEBI:30616"/>
        <dbReference type="ChEBI" id="CHEBI:43474"/>
        <dbReference type="ChEBI" id="CHEBI:57455"/>
        <dbReference type="ChEBI" id="CHEBI:57457"/>
        <dbReference type="ChEBI" id="CHEBI:456216"/>
        <dbReference type="EC" id="6.3.3.2"/>
    </reaction>
</comment>
<dbReference type="InterPro" id="IPR037171">
    <property type="entry name" value="NagB/RpiA_transferase-like"/>
</dbReference>
<keyword evidence="3" id="KW-0436">Ligase</keyword>
<dbReference type="InterPro" id="IPR024185">
    <property type="entry name" value="FTHF_cligase-like_sf"/>
</dbReference>
<protein>
    <recommendedName>
        <fullName evidence="2">5-formyltetrahydrofolate cyclo-ligase</fullName>
        <ecNumber evidence="2">6.3.3.2</ecNumber>
    </recommendedName>
</protein>
<gene>
    <name evidence="3" type="ORF">AAW51_0561</name>
</gene>
<dbReference type="NCBIfam" id="TIGR02727">
    <property type="entry name" value="MTHFS_bact"/>
    <property type="match status" value="1"/>
</dbReference>
<keyword evidence="1 2" id="KW-0547">Nucleotide-binding</keyword>
<dbReference type="GO" id="GO:0046872">
    <property type="term" value="F:metal ion binding"/>
    <property type="evidence" value="ECO:0007669"/>
    <property type="project" value="UniProtKB-KW"/>
</dbReference>